<dbReference type="VEuPathDB" id="FungiDB:LEMA_uP091000.1"/>
<protein>
    <submittedName>
        <fullName evidence="1">Predicted protein</fullName>
    </submittedName>
</protein>
<dbReference type="EMBL" id="FP929132">
    <property type="protein sequence ID" value="CBX97691.1"/>
    <property type="molecule type" value="Genomic_DNA"/>
</dbReference>
<accession>E5A1X4</accession>
<sequence>MKRPGCLPIDKLRAIYVTNIIMVCKMRNIVNKAYTNTSEQYIKGLYFQISNG</sequence>
<dbReference type="HOGENOM" id="CLU_3087679_0_0_1"/>
<proteinExistence type="predicted"/>
<keyword evidence="2" id="KW-1185">Reference proteome</keyword>
<evidence type="ECO:0000313" key="2">
    <source>
        <dbReference type="Proteomes" id="UP000002668"/>
    </source>
</evidence>
<dbReference type="Proteomes" id="UP000002668">
    <property type="component" value="Genome"/>
</dbReference>
<evidence type="ECO:0000313" key="1">
    <source>
        <dbReference type="EMBL" id="CBX97691.1"/>
    </source>
</evidence>
<organism evidence="2">
    <name type="scientific">Leptosphaeria maculans (strain JN3 / isolate v23.1.3 / race Av1-4-5-6-7-8)</name>
    <name type="common">Blackleg fungus</name>
    <name type="synonym">Phoma lingam</name>
    <dbReference type="NCBI Taxonomy" id="985895"/>
    <lineage>
        <taxon>Eukaryota</taxon>
        <taxon>Fungi</taxon>
        <taxon>Dikarya</taxon>
        <taxon>Ascomycota</taxon>
        <taxon>Pezizomycotina</taxon>
        <taxon>Dothideomycetes</taxon>
        <taxon>Pleosporomycetidae</taxon>
        <taxon>Pleosporales</taxon>
        <taxon>Pleosporineae</taxon>
        <taxon>Leptosphaeriaceae</taxon>
        <taxon>Plenodomus</taxon>
        <taxon>Plenodomus lingam/Leptosphaeria maculans species complex</taxon>
    </lineage>
</organism>
<dbReference type="InParanoid" id="E5A1X4"/>
<dbReference type="AlphaFoldDB" id="E5A1X4"/>
<gene>
    <name evidence="1" type="ORF">LEMA_uP091000.1</name>
</gene>
<reference evidence="2" key="1">
    <citation type="journal article" date="2011" name="Nat. Commun.">
        <title>Effector diversification within compartments of the Leptosphaeria maculans genome affected by Repeat-Induced Point mutations.</title>
        <authorList>
            <person name="Rouxel T."/>
            <person name="Grandaubert J."/>
            <person name="Hane J.K."/>
            <person name="Hoede C."/>
            <person name="van de Wouw A.P."/>
            <person name="Couloux A."/>
            <person name="Dominguez V."/>
            <person name="Anthouard V."/>
            <person name="Bally P."/>
            <person name="Bourras S."/>
            <person name="Cozijnsen A.J."/>
            <person name="Ciuffetti L.M."/>
            <person name="Degrave A."/>
            <person name="Dilmaghani A."/>
            <person name="Duret L."/>
            <person name="Fudal I."/>
            <person name="Goodwin S.B."/>
            <person name="Gout L."/>
            <person name="Glaser N."/>
            <person name="Linglin J."/>
            <person name="Kema G.H.J."/>
            <person name="Lapalu N."/>
            <person name="Lawrence C.B."/>
            <person name="May K."/>
            <person name="Meyer M."/>
            <person name="Ollivier B."/>
            <person name="Poulain J."/>
            <person name="Schoch C.L."/>
            <person name="Simon A."/>
            <person name="Spatafora J.W."/>
            <person name="Stachowiak A."/>
            <person name="Turgeon B.G."/>
            <person name="Tyler B.M."/>
            <person name="Vincent D."/>
            <person name="Weissenbach J."/>
            <person name="Amselem J."/>
            <person name="Quesneville H."/>
            <person name="Oliver R.P."/>
            <person name="Wincker P."/>
            <person name="Balesdent M.-H."/>
            <person name="Howlett B.J."/>
        </authorList>
    </citation>
    <scope>NUCLEOTIDE SEQUENCE [LARGE SCALE GENOMIC DNA]</scope>
    <source>
        <strain evidence="2">JN3 / isolate v23.1.3 / race Av1-4-5-6-7-8</strain>
    </source>
</reference>
<name>E5A1X4_LEPMJ</name>